<sequence>MVGEKWKKGGGRRRSAIRYFKSVEDTSSIGVKETRKVPFSETKGAEVCARKPNGEYFDFCSEVAEIQ</sequence>
<evidence type="ECO:0000313" key="1">
    <source>
        <dbReference type="EMBL" id="KAL3567889.1"/>
    </source>
</evidence>
<comment type="caution">
    <text evidence="1">The sequence shown here is derived from an EMBL/GenBank/DDBJ whole genome shotgun (WGS) entry which is preliminary data.</text>
</comment>
<accession>A0ACC4APF4</accession>
<evidence type="ECO:0000313" key="2">
    <source>
        <dbReference type="Proteomes" id="UP000309997"/>
    </source>
</evidence>
<protein>
    <submittedName>
        <fullName evidence="1">Uncharacterized protein</fullName>
    </submittedName>
</protein>
<organism evidence="1 2">
    <name type="scientific">Populus alba</name>
    <name type="common">White poplar</name>
    <dbReference type="NCBI Taxonomy" id="43335"/>
    <lineage>
        <taxon>Eukaryota</taxon>
        <taxon>Viridiplantae</taxon>
        <taxon>Streptophyta</taxon>
        <taxon>Embryophyta</taxon>
        <taxon>Tracheophyta</taxon>
        <taxon>Spermatophyta</taxon>
        <taxon>Magnoliopsida</taxon>
        <taxon>eudicotyledons</taxon>
        <taxon>Gunneridae</taxon>
        <taxon>Pentapetalae</taxon>
        <taxon>rosids</taxon>
        <taxon>fabids</taxon>
        <taxon>Malpighiales</taxon>
        <taxon>Salicaceae</taxon>
        <taxon>Saliceae</taxon>
        <taxon>Populus</taxon>
    </lineage>
</organism>
<name>A0ACC4APF4_POPAL</name>
<keyword evidence="2" id="KW-1185">Reference proteome</keyword>
<reference evidence="1 2" key="1">
    <citation type="journal article" date="2024" name="Plant Biotechnol. J.">
        <title>Genome and CRISPR/Cas9 system of a widespread forest tree (Populus alba) in the world.</title>
        <authorList>
            <person name="Liu Y.J."/>
            <person name="Jiang P.F."/>
            <person name="Han X.M."/>
            <person name="Li X.Y."/>
            <person name="Wang H.M."/>
            <person name="Wang Y.J."/>
            <person name="Wang X.X."/>
            <person name="Zeng Q.Y."/>
        </authorList>
    </citation>
    <scope>NUCLEOTIDE SEQUENCE [LARGE SCALE GENOMIC DNA]</scope>
    <source>
        <strain evidence="2">cv. PAL-ZL1</strain>
    </source>
</reference>
<gene>
    <name evidence="1" type="ORF">D5086_030540</name>
</gene>
<dbReference type="EMBL" id="RCHU02000017">
    <property type="protein sequence ID" value="KAL3567889.1"/>
    <property type="molecule type" value="Genomic_DNA"/>
</dbReference>
<proteinExistence type="predicted"/>
<dbReference type="Proteomes" id="UP000309997">
    <property type="component" value="Unassembled WGS sequence"/>
</dbReference>